<dbReference type="EMBL" id="JAOVQM010000003">
    <property type="protein sequence ID" value="MCV2232145.1"/>
    <property type="molecule type" value="Genomic_DNA"/>
</dbReference>
<comment type="pathway">
    <text evidence="1">Cofactor biosynthesis; tetrahydrofolate biosynthesis; 5,6,7,8-tetrahydrofolate from 7,8-dihydrofolate: step 1/1.</text>
</comment>
<dbReference type="PANTHER" id="PTHR48069:SF3">
    <property type="entry name" value="DIHYDROFOLATE REDUCTASE"/>
    <property type="match status" value="1"/>
</dbReference>
<comment type="caution">
    <text evidence="9">The sequence shown here is derived from an EMBL/GenBank/DDBJ whole genome shotgun (WGS) entry which is preliminary data.</text>
</comment>
<sequence>MIKLIWAMDQNWLIGKGNQLPWHYKKDLAYFKEKTKGQPVLMGDMTYDSLKSYYKEKPLPFGQLYIASVTDREFPDAIKVTNIDAFLSTHKDDLFVIGGKTIYRLSLPYADQLYITFIDKSHEGDVYFPTFDLTQYKLIQEDKVDELRFCVYEKVKP</sequence>
<evidence type="ECO:0000256" key="6">
    <source>
        <dbReference type="ARBA" id="ARBA00023002"/>
    </source>
</evidence>
<evidence type="ECO:0000313" key="9">
    <source>
        <dbReference type="EMBL" id="MCV2232145.1"/>
    </source>
</evidence>
<feature type="domain" description="DHFR" evidence="8">
    <location>
        <begin position="1"/>
        <end position="157"/>
    </location>
</feature>
<dbReference type="Pfam" id="PF00186">
    <property type="entry name" value="DHFR_1"/>
    <property type="match status" value="1"/>
</dbReference>
<keyword evidence="5" id="KW-0521">NADP</keyword>
<dbReference type="InterPro" id="IPR012259">
    <property type="entry name" value="DHFR"/>
</dbReference>
<dbReference type="EC" id="1.5.1.3" evidence="3"/>
<dbReference type="PROSITE" id="PS51330">
    <property type="entry name" value="DHFR_2"/>
    <property type="match status" value="1"/>
</dbReference>
<protein>
    <recommendedName>
        <fullName evidence="3">dihydrofolate reductase</fullName>
        <ecNumber evidence="3">1.5.1.3</ecNumber>
    </recommendedName>
</protein>
<evidence type="ECO:0000256" key="2">
    <source>
        <dbReference type="ARBA" id="ARBA00009539"/>
    </source>
</evidence>
<organism evidence="9 10">
    <name type="scientific">Paracholeplasma manati</name>
    <dbReference type="NCBI Taxonomy" id="591373"/>
    <lineage>
        <taxon>Bacteria</taxon>
        <taxon>Bacillati</taxon>
        <taxon>Mycoplasmatota</taxon>
        <taxon>Mollicutes</taxon>
        <taxon>Acholeplasmatales</taxon>
        <taxon>Acholeplasmataceae</taxon>
        <taxon>Paracholeplasma</taxon>
    </lineage>
</organism>
<evidence type="ECO:0000259" key="8">
    <source>
        <dbReference type="PROSITE" id="PS51330"/>
    </source>
</evidence>
<dbReference type="PANTHER" id="PTHR48069">
    <property type="entry name" value="DIHYDROFOLATE REDUCTASE"/>
    <property type="match status" value="1"/>
</dbReference>
<dbReference type="SUPFAM" id="SSF53597">
    <property type="entry name" value="Dihydrofolate reductase-like"/>
    <property type="match status" value="1"/>
</dbReference>
<dbReference type="InterPro" id="IPR024072">
    <property type="entry name" value="DHFR-like_dom_sf"/>
</dbReference>
<accession>A0ABT2Y5Z0</accession>
<evidence type="ECO:0000313" key="10">
    <source>
        <dbReference type="Proteomes" id="UP001177160"/>
    </source>
</evidence>
<dbReference type="Gene3D" id="3.40.430.10">
    <property type="entry name" value="Dihydrofolate Reductase, subunit A"/>
    <property type="match status" value="1"/>
</dbReference>
<dbReference type="InterPro" id="IPR017925">
    <property type="entry name" value="DHFR_CS"/>
</dbReference>
<dbReference type="RefSeq" id="WP_263608321.1">
    <property type="nucleotide sequence ID" value="NZ_JAOVQM010000003.1"/>
</dbReference>
<keyword evidence="4" id="KW-0554">One-carbon metabolism</keyword>
<evidence type="ECO:0000256" key="7">
    <source>
        <dbReference type="RuleBase" id="RU004474"/>
    </source>
</evidence>
<reference evidence="9" key="1">
    <citation type="submission" date="2022-09" db="EMBL/GenBank/DDBJ databases">
        <title>Novel Mycoplasma species identified in domestic and wild animals.</title>
        <authorList>
            <person name="Volokhov D.V."/>
            <person name="Furtak V.A."/>
            <person name="Zagorodnyaya T.A."/>
        </authorList>
    </citation>
    <scope>NUCLEOTIDE SEQUENCE</scope>
    <source>
        <strain evidence="9">Oakley</strain>
    </source>
</reference>
<evidence type="ECO:0000256" key="5">
    <source>
        <dbReference type="ARBA" id="ARBA00022857"/>
    </source>
</evidence>
<dbReference type="InterPro" id="IPR001796">
    <property type="entry name" value="DHFR_dom"/>
</dbReference>
<proteinExistence type="inferred from homology"/>
<dbReference type="PROSITE" id="PS00075">
    <property type="entry name" value="DHFR_1"/>
    <property type="match status" value="1"/>
</dbReference>
<comment type="similarity">
    <text evidence="2 7">Belongs to the dihydrofolate reductase family.</text>
</comment>
<keyword evidence="10" id="KW-1185">Reference proteome</keyword>
<evidence type="ECO:0000256" key="3">
    <source>
        <dbReference type="ARBA" id="ARBA00012856"/>
    </source>
</evidence>
<dbReference type="CDD" id="cd00209">
    <property type="entry name" value="DHFR"/>
    <property type="match status" value="1"/>
</dbReference>
<dbReference type="PRINTS" id="PR00070">
    <property type="entry name" value="DHFR"/>
</dbReference>
<evidence type="ECO:0000256" key="1">
    <source>
        <dbReference type="ARBA" id="ARBA00004903"/>
    </source>
</evidence>
<gene>
    <name evidence="9" type="ORF">N7548_04815</name>
</gene>
<keyword evidence="6" id="KW-0560">Oxidoreductase</keyword>
<name>A0ABT2Y5Z0_9MOLU</name>
<evidence type="ECO:0000256" key="4">
    <source>
        <dbReference type="ARBA" id="ARBA00022563"/>
    </source>
</evidence>
<dbReference type="Proteomes" id="UP001177160">
    <property type="component" value="Unassembled WGS sequence"/>
</dbReference>